<feature type="region of interest" description="Disordered" evidence="1">
    <location>
        <begin position="1067"/>
        <end position="1097"/>
    </location>
</feature>
<feature type="region of interest" description="Disordered" evidence="1">
    <location>
        <begin position="544"/>
        <end position="589"/>
    </location>
</feature>
<reference evidence="2" key="1">
    <citation type="journal article" date="2013" name="Mar. Drugs">
        <title>Assessing the effectiveness of functional genetic screens for the identification of bioactive metabolites.</title>
        <authorList>
            <person name="Penesyan A."/>
            <person name="Ballestriero F."/>
            <person name="Daim M."/>
            <person name="Kjelleberg S."/>
            <person name="Thomas T."/>
            <person name="Egan S."/>
        </authorList>
    </citation>
    <scope>NUCLEOTIDE SEQUENCE</scope>
    <source>
        <strain evidence="2">D323</strain>
    </source>
</reference>
<evidence type="ECO:0000313" key="2">
    <source>
        <dbReference type="EMBL" id="AFT64033.1"/>
    </source>
</evidence>
<proteinExistence type="predicted"/>
<feature type="compositionally biased region" description="Polar residues" evidence="1">
    <location>
        <begin position="270"/>
        <end position="296"/>
    </location>
</feature>
<organism evidence="2">
    <name type="scientific">alpha proteobacterium D323</name>
    <dbReference type="NCBI Taxonomy" id="649534"/>
    <lineage>
        <taxon>Bacteria</taxon>
        <taxon>Pseudomonadati</taxon>
        <taxon>Pseudomonadota</taxon>
        <taxon>Alphaproteobacteria</taxon>
    </lineage>
</organism>
<feature type="compositionally biased region" description="Low complexity" evidence="1">
    <location>
        <begin position="799"/>
        <end position="812"/>
    </location>
</feature>
<accession>M4HXA0</accession>
<feature type="compositionally biased region" description="Polar residues" evidence="1">
    <location>
        <begin position="813"/>
        <end position="826"/>
    </location>
</feature>
<sequence length="1605" mass="157666">MSTYDPTSQGTDTRIRSNQSNDITDTDDLINGGDHGYSANVLNDGDVDQDVSVNADSSVDAIAQAGDGIDDINDAINVGDDLTIDASSAASASGQGVALAFDQGIAMGANIQSNEVTGSVTGGNSDIASVGGDGAGLNSNQTGSSGGLNDTDTLIRARQSNTADDVDTLVDATVVNGYGNHLDQTIEVYGGDAESGNGIISNNGQGAGANGQVGDDESISGSTAAQADASGLARSFNQNLQTGSNQQGNNVDLAITGSDVDVASAGGSGAETTPSATTSGNSDTNTRGRVNQSNDLNDGVADDYNGSSNFDGAIVDPLVQNRHDVSQSIEAEGGEATTEDGINISGGFVGSDAIVGGNSEISGSALASTSASGVAVSFKQDISAGNNQQGNTASLDIVGTGKGATSSAEDDATTTTVNAGSNFRLESETDTGARFRQSNNMEDQDAVHSADVSNLDEVHQEIDVDGGTAEAGDGIVANSAVLGAHTVHDDSSISGSAAASSDVTGAALSFEQNINTGGNSQLNSSNLDVTGASQNMAFAGEDNATSELTSTARSGHETFTRTRSNQSNEMDDQDWVENPTTINAGSVDQDIDLEAGDATSGDGIYTSGGAGAVVSGNSEIVGSTSASADAQGVAQAFNQQVTLGGNAQGNEAKVSVIGGELSAASAGADTASATGSFAASSTVTDTIALQNQSNRLSDSDNAENPVVANESGSELDQYIHAHGDDATSGSGIVVDGGSLGATDVGDDSSISGSSSASANGVGVAKAFSQQVSTGENKQVNASEVEVTGGNEVSAYAGESDATSSLASGSGATHDTSSFTGGLQANQLGDGDRLGNADVTNKGTVNQEVEGYGYYAEAGDGINTTGDSSASVGGNESISGSTSASADGQAVAQAFNQTLLSGGNVQANSASVEVTGADVNVASSGEDAASTTAAWKGLSDTDTGSLQAQFNTSQDGDRIWSADVVNNGDLNQVVDAEGDEADAGNGIISTGAGQIGASGAVGVGGDSTITGSAAASADATGAASAFEQGIGSGGNAQGNSYSADLTGANSGTAYAAENDASLAQLAQNGPIGQSDTDSFAGVLQGNDLSDSDRVSGPSVENNGELYQTVDAEGGSATAGAGIKVTARAGEVGANTVGDDSSITGSTSASADAVASASAMNQRIFTGGNTQNNSADVKITGGSENIASAGEDNNLTFASGSQASVPGDGPGFESTDSALGGLQVNSLTDNDQVVSAEVRNDSDDVGQTVTAIGGDADAGANTAGIDASDLKGALNVGDNSSISGTASASADATAEASAFNQVIVSGGNTQVNQTEIDIVGDNRNVVSAGDDIEAAGNGQLRTGTLAGNADSIALFAQSNDAGDNDQITDALVENYFGAAVNQEVTVTGGEEATAGDGIADHPGSSFSAGGSIGDDYTVTAQSVASADATAKASAFNQTLMSGGNKQVNASELDITGQNDTALFSGEDDHMPGLQITPAGGADGPGGLDINGTDTIFGVEQANALSDQDVISGAELHNHGELTQTVSADGGEAYAADGIYDAESMYDFGTGDDYSVTASTAATADALGVANAFNQTIVMGANVQANAVDVNVVGGSSTVNVVGEDDLA</sequence>
<feature type="compositionally biased region" description="Polar residues" evidence="1">
    <location>
        <begin position="544"/>
        <end position="553"/>
    </location>
</feature>
<protein>
    <submittedName>
        <fullName evidence="2">Uncharacterized protein</fullName>
    </submittedName>
</protein>
<evidence type="ECO:0000256" key="1">
    <source>
        <dbReference type="SAM" id="MobiDB-lite"/>
    </source>
</evidence>
<feature type="region of interest" description="Disordered" evidence="1">
    <location>
        <begin position="1"/>
        <end position="31"/>
    </location>
</feature>
<feature type="region of interest" description="Disordered" evidence="1">
    <location>
        <begin position="797"/>
        <end position="841"/>
    </location>
</feature>
<feature type="compositionally biased region" description="Polar residues" evidence="1">
    <location>
        <begin position="1"/>
        <end position="23"/>
    </location>
</feature>
<feature type="region of interest" description="Disordered" evidence="1">
    <location>
        <begin position="197"/>
        <end position="226"/>
    </location>
</feature>
<name>M4HXA0_9PROT</name>
<feature type="region of interest" description="Disordered" evidence="1">
    <location>
        <begin position="262"/>
        <end position="308"/>
    </location>
</feature>
<feature type="compositionally biased region" description="Polar residues" evidence="1">
    <location>
        <begin position="1067"/>
        <end position="1076"/>
    </location>
</feature>
<dbReference type="EMBL" id="JX523951">
    <property type="protein sequence ID" value="AFT64033.1"/>
    <property type="molecule type" value="Genomic_DNA"/>
</dbReference>